<organism evidence="1 2">
    <name type="scientific">Zarea fungicola</name>
    <dbReference type="NCBI Taxonomy" id="93591"/>
    <lineage>
        <taxon>Eukaryota</taxon>
        <taxon>Fungi</taxon>
        <taxon>Dikarya</taxon>
        <taxon>Ascomycota</taxon>
        <taxon>Pezizomycotina</taxon>
        <taxon>Sordariomycetes</taxon>
        <taxon>Hypocreomycetidae</taxon>
        <taxon>Hypocreales</taxon>
        <taxon>Cordycipitaceae</taxon>
        <taxon>Zarea</taxon>
    </lineage>
</organism>
<evidence type="ECO:0000313" key="2">
    <source>
        <dbReference type="Proteomes" id="UP001143910"/>
    </source>
</evidence>
<accession>A0ACC1NTZ1</accession>
<proteinExistence type="predicted"/>
<evidence type="ECO:0000313" key="1">
    <source>
        <dbReference type="EMBL" id="KAJ2982529.1"/>
    </source>
</evidence>
<keyword evidence="2" id="KW-1185">Reference proteome</keyword>
<dbReference type="EMBL" id="JANJQO010000071">
    <property type="protein sequence ID" value="KAJ2982529.1"/>
    <property type="molecule type" value="Genomic_DNA"/>
</dbReference>
<gene>
    <name evidence="1" type="ORF">NQ176_g1317</name>
</gene>
<sequence>MSKSRVLIVGGGGIGAISAYALEKGGMAEVTAVLRSNYDAVRNEGYTLDSVQYGQVKGWRPTSITKTVPDVPKYGVEPFDFIVVTTKNIPDVPPSVADLIAPAVTPGKTVIVLSQNGINIEKPLIIRYPTNPLVSSVAYIGATETAPGNILFDDRDVQKIGAFESPAVPANVASDAAMRYVKIYNPQGELEVSYEPNVAKARWRKLAYNASFNPVAAILRMDTSRIKLSGHIIEDLILPIVHEIRAAAKANNIEMTQDLADEVVSQDPINSPFKPSMLQDIERNNLMEIENILGEPLREGEARGVPMPTLRLVYGVMKGLQLGVREARGLWKPDLEKTCVET</sequence>
<comment type="caution">
    <text evidence="1">The sequence shown here is derived from an EMBL/GenBank/DDBJ whole genome shotgun (WGS) entry which is preliminary data.</text>
</comment>
<protein>
    <submittedName>
        <fullName evidence="1">Uncharacterized protein</fullName>
    </submittedName>
</protein>
<reference evidence="1" key="1">
    <citation type="submission" date="2022-08" db="EMBL/GenBank/DDBJ databases">
        <title>Genome Sequence of Lecanicillium fungicola.</title>
        <authorList>
            <person name="Buettner E."/>
        </authorList>
    </citation>
    <scope>NUCLEOTIDE SEQUENCE</scope>
    <source>
        <strain evidence="1">Babe33</strain>
    </source>
</reference>
<dbReference type="Proteomes" id="UP001143910">
    <property type="component" value="Unassembled WGS sequence"/>
</dbReference>
<name>A0ACC1NTZ1_9HYPO</name>